<protein>
    <submittedName>
        <fullName evidence="2">Uncharacterized protein</fullName>
    </submittedName>
</protein>
<dbReference type="RefSeq" id="WP_089143675.1">
    <property type="nucleotide sequence ID" value="NZ_LUGD01000055.1"/>
</dbReference>
<feature type="region of interest" description="Disordered" evidence="1">
    <location>
        <begin position="378"/>
        <end position="409"/>
    </location>
</feature>
<sequence>MQVNKHNKLYKDKETKHEPKNFRLGKKGQELLAKVGLVHSASEAVSDKAKTMAQIEDQRIAAENAQISTNTKKKLKQSLAAGVALGGAVMTAQVAHADTTQGSSQNVTIDTALAASKARVQAFIDQANGFMASSAYQNATPADQALYQNTVAQAKADLASGSFNADYYNNVADTFQRVINQVERPSQIRFSHVASEEENTNATTTTQQVQAGKAELQTLVNQADSFMAGPAYQNATPADRSLYQTALSQAKAQLATDQADYTSALDNFQRVINQVEHPSHLFYSHTASEEEAPASEATTSQATTSEASATVASEAETSSQASTTAASPAQATAVLAANHEEAAPLQSDFGKLVTEAKASGNLTAVSQTMADFINTPQGETATAAATPSASQAKPAPATSQVSEKDSASQAKEHLSYASVGVTGAVMTAAVGAARLKQAKNN</sequence>
<accession>A0A231Q503</accession>
<feature type="compositionally biased region" description="Low complexity" evidence="1">
    <location>
        <begin position="294"/>
        <end position="326"/>
    </location>
</feature>
<dbReference type="AlphaFoldDB" id="A0A231Q503"/>
<proteinExistence type="predicted"/>
<dbReference type="Proteomes" id="UP000215261">
    <property type="component" value="Unassembled WGS sequence"/>
</dbReference>
<organism evidence="2 3">
    <name type="scientific">Ligilactobacillus agilis</name>
    <dbReference type="NCBI Taxonomy" id="1601"/>
    <lineage>
        <taxon>Bacteria</taxon>
        <taxon>Bacillati</taxon>
        <taxon>Bacillota</taxon>
        <taxon>Bacilli</taxon>
        <taxon>Lactobacillales</taxon>
        <taxon>Lactobacillaceae</taxon>
        <taxon>Ligilactobacillus</taxon>
    </lineage>
</organism>
<reference evidence="2 3" key="1">
    <citation type="submission" date="2016-03" db="EMBL/GenBank/DDBJ databases">
        <title>Sequencing of Lactobacillus Species from Commercial Turkeys.</title>
        <authorList>
            <person name="Johnson T.J."/>
            <person name="Youmans B.P."/>
            <person name="Case K.A."/>
        </authorList>
    </citation>
    <scope>NUCLEOTIDE SEQUENCE [LARGE SCALE GENOMIC DNA]</scope>
    <source>
        <strain evidence="2 3">UMNLA1</strain>
    </source>
</reference>
<feature type="region of interest" description="Disordered" evidence="1">
    <location>
        <begin position="286"/>
        <end position="326"/>
    </location>
</feature>
<gene>
    <name evidence="2" type="ORF">AYP69_05245</name>
</gene>
<dbReference type="Gene3D" id="1.20.120.1850">
    <property type="entry name" value="Ebh helix bundles repeating unit (S and A modules)"/>
    <property type="match status" value="1"/>
</dbReference>
<comment type="caution">
    <text evidence="2">The sequence shown here is derived from an EMBL/GenBank/DDBJ whole genome shotgun (WGS) entry which is preliminary data.</text>
</comment>
<evidence type="ECO:0000256" key="1">
    <source>
        <dbReference type="SAM" id="MobiDB-lite"/>
    </source>
</evidence>
<evidence type="ECO:0000313" key="2">
    <source>
        <dbReference type="EMBL" id="OXS40307.1"/>
    </source>
</evidence>
<feature type="compositionally biased region" description="Low complexity" evidence="1">
    <location>
        <begin position="380"/>
        <end position="399"/>
    </location>
</feature>
<evidence type="ECO:0000313" key="3">
    <source>
        <dbReference type="Proteomes" id="UP000215261"/>
    </source>
</evidence>
<name>A0A231Q503_9LACO</name>
<dbReference type="EMBL" id="LUGO01000046">
    <property type="protein sequence ID" value="OXS40307.1"/>
    <property type="molecule type" value="Genomic_DNA"/>
</dbReference>